<feature type="chain" id="PRO_5036120130" evidence="1">
    <location>
        <begin position="19"/>
        <end position="71"/>
    </location>
</feature>
<evidence type="ECO:0000313" key="2">
    <source>
        <dbReference type="EMBL" id="SNX37885.1"/>
    </source>
</evidence>
<dbReference type="EMBL" id="HAHH01000922">
    <property type="protein sequence ID" value="SNX37885.1"/>
    <property type="molecule type" value="Transcribed_RNA"/>
</dbReference>
<dbReference type="EMBL" id="HAHH01000592">
    <property type="protein sequence ID" value="SNX37161.1"/>
    <property type="molecule type" value="Transcribed_RNA"/>
</dbReference>
<dbReference type="AlphaFoldDB" id="A0A4Q8KD47"/>
<reference evidence="2" key="1">
    <citation type="submission" date="2017-05" db="EMBL/GenBank/DDBJ databases">
        <authorList>
            <person name="QRISCLOUD D."/>
        </authorList>
    </citation>
    <scope>NUCLEOTIDE SEQUENCE</scope>
</reference>
<keyword evidence="1" id="KW-0732">Signal</keyword>
<protein>
    <submittedName>
        <fullName evidence="2">U47-Deinotoxin-Dsu1b_1</fullName>
    </submittedName>
</protein>
<proteinExistence type="predicted"/>
<organism evidence="2">
    <name type="scientific">Deinopis subrufa</name>
    <name type="common">Rufous net-casting spider</name>
    <dbReference type="NCBI Taxonomy" id="1905329"/>
    <lineage>
        <taxon>Eukaryota</taxon>
        <taxon>Metazoa</taxon>
        <taxon>Ecdysozoa</taxon>
        <taxon>Arthropoda</taxon>
        <taxon>Chelicerata</taxon>
        <taxon>Arachnida</taxon>
        <taxon>Araneae</taxon>
        <taxon>Araneomorphae</taxon>
        <taxon>Entelegynae</taxon>
        <taxon>Deinopoidea</taxon>
        <taxon>Deinopidae</taxon>
        <taxon>Deinopis</taxon>
    </lineage>
</organism>
<evidence type="ECO:0000256" key="1">
    <source>
        <dbReference type="SAM" id="SignalP"/>
    </source>
</evidence>
<feature type="signal peptide" evidence="1">
    <location>
        <begin position="1"/>
        <end position="18"/>
    </location>
</feature>
<sequence>MKLQLIFICVALFIFVNAKQESKERSLEEFASQETERCPGKYDNCRRSSCCKGLKCRCNYEGWFEYKCKCK</sequence>
<reference evidence="2" key="2">
    <citation type="submission" date="2019-05" db="EMBL/GenBank/DDBJ databases">
        <title>Unravelling the molecular evolution of spider venoms.</title>
        <authorList>
            <person name="Pineda S."/>
        </authorList>
    </citation>
    <scope>NUCLEOTIDE SEQUENCE</scope>
</reference>
<accession>A0A4Q8KD47</accession>
<name>A0A4Q8KD47_DEISU</name>